<dbReference type="AlphaFoldDB" id="A0A6N2R2Y5"/>
<dbReference type="InterPro" id="IPR006390">
    <property type="entry name" value="DHP_synth_dom"/>
</dbReference>
<dbReference type="EC" id="2.5.1.15" evidence="5 10"/>
<sequence length="295" mass="31106">MTDLQALHDASHTMVMGVLNITEDSFSDGGLWLDPAKAAQHGRDMMAAGADIIDIGAESTRPGVKRVSEESEEDELARITGAVNALIPAGAVLSIDTTRASVAAAALDGGAQIINDVSGGTLDANLPHVIADHDCLYIVQHWRGWLAGSKGANPDQDTSVYEHGVLTDVHDELMRQVDGVLAAGVKPERIIIDPGLGFSKPSIEHNLPLLTGLETFRGTGYPVLIGQSRKRFISAMLTEAGAVGEDGPTMAQRDDVTAALSALSAEHGAWAVRVHDVAKSHAAVIAGNIWRQYLS</sequence>
<dbReference type="RefSeq" id="WP_421727104.1">
    <property type="nucleotide sequence ID" value="NZ_CACRSN010000004.1"/>
</dbReference>
<dbReference type="GO" id="GO:0046654">
    <property type="term" value="P:tetrahydrofolate biosynthetic process"/>
    <property type="evidence" value="ECO:0007669"/>
    <property type="project" value="UniProtKB-UniPathway"/>
</dbReference>
<dbReference type="NCBIfam" id="TIGR01496">
    <property type="entry name" value="DHPS"/>
    <property type="match status" value="1"/>
</dbReference>
<evidence type="ECO:0000256" key="5">
    <source>
        <dbReference type="ARBA" id="ARBA00012458"/>
    </source>
</evidence>
<dbReference type="PANTHER" id="PTHR20941:SF1">
    <property type="entry name" value="FOLIC ACID SYNTHESIS PROTEIN FOL1"/>
    <property type="match status" value="1"/>
</dbReference>
<accession>A0A6N2R2Y5</accession>
<evidence type="ECO:0000259" key="11">
    <source>
        <dbReference type="PROSITE" id="PS50972"/>
    </source>
</evidence>
<dbReference type="InterPro" id="IPR045031">
    <property type="entry name" value="DHP_synth-like"/>
</dbReference>
<evidence type="ECO:0000256" key="10">
    <source>
        <dbReference type="RuleBase" id="RU361205"/>
    </source>
</evidence>
<evidence type="ECO:0000256" key="7">
    <source>
        <dbReference type="ARBA" id="ARBA00022723"/>
    </source>
</evidence>
<dbReference type="Gene3D" id="3.20.20.20">
    <property type="entry name" value="Dihydropteroate synthase-like"/>
    <property type="match status" value="1"/>
</dbReference>
<proteinExistence type="inferred from homology"/>
<keyword evidence="6 10" id="KW-0808">Transferase</keyword>
<evidence type="ECO:0000256" key="2">
    <source>
        <dbReference type="ARBA" id="ARBA00001946"/>
    </source>
</evidence>
<dbReference type="PROSITE" id="PS00793">
    <property type="entry name" value="DHPS_2"/>
    <property type="match status" value="1"/>
</dbReference>
<evidence type="ECO:0000256" key="6">
    <source>
        <dbReference type="ARBA" id="ARBA00022679"/>
    </source>
</evidence>
<feature type="domain" description="Pterin-binding" evidence="11">
    <location>
        <begin position="13"/>
        <end position="285"/>
    </location>
</feature>
<protein>
    <recommendedName>
        <fullName evidence="5 10">Dihydropteroate synthase</fullName>
        <shortName evidence="10">DHPS</shortName>
        <ecNumber evidence="5 10">2.5.1.15</ecNumber>
    </recommendedName>
    <alternativeName>
        <fullName evidence="10">Dihydropteroate pyrophosphorylase</fullName>
    </alternativeName>
</protein>
<dbReference type="GO" id="GO:0005829">
    <property type="term" value="C:cytosol"/>
    <property type="evidence" value="ECO:0007669"/>
    <property type="project" value="TreeGrafter"/>
</dbReference>
<dbReference type="GO" id="GO:0046656">
    <property type="term" value="P:folic acid biosynthetic process"/>
    <property type="evidence" value="ECO:0007669"/>
    <property type="project" value="UniProtKB-KW"/>
</dbReference>
<keyword evidence="9 10" id="KW-0289">Folate biosynthesis</keyword>
<evidence type="ECO:0000256" key="3">
    <source>
        <dbReference type="ARBA" id="ARBA00004763"/>
    </source>
</evidence>
<dbReference type="CDD" id="cd00739">
    <property type="entry name" value="DHPS"/>
    <property type="match status" value="1"/>
</dbReference>
<dbReference type="Pfam" id="PF00809">
    <property type="entry name" value="Pterin_bind"/>
    <property type="match status" value="1"/>
</dbReference>
<dbReference type="EMBL" id="CACRSN010000004">
    <property type="protein sequence ID" value="VYS74410.1"/>
    <property type="molecule type" value="Genomic_DNA"/>
</dbReference>
<organism evidence="12">
    <name type="scientific">Bifidobacterium breve</name>
    <dbReference type="NCBI Taxonomy" id="1685"/>
    <lineage>
        <taxon>Bacteria</taxon>
        <taxon>Bacillati</taxon>
        <taxon>Actinomycetota</taxon>
        <taxon>Actinomycetes</taxon>
        <taxon>Bifidobacteriales</taxon>
        <taxon>Bifidobacteriaceae</taxon>
        <taxon>Bifidobacterium</taxon>
    </lineage>
</organism>
<keyword evidence="8 10" id="KW-0460">Magnesium</keyword>
<gene>
    <name evidence="12" type="primary">folP1</name>
    <name evidence="12" type="ORF">BBLFYP81_00125</name>
</gene>
<name>A0A6N2R2Y5_BIFBR</name>
<dbReference type="GO" id="GO:0046872">
    <property type="term" value="F:metal ion binding"/>
    <property type="evidence" value="ECO:0007669"/>
    <property type="project" value="UniProtKB-KW"/>
</dbReference>
<dbReference type="SUPFAM" id="SSF51717">
    <property type="entry name" value="Dihydropteroate synthetase-like"/>
    <property type="match status" value="1"/>
</dbReference>
<evidence type="ECO:0000313" key="12">
    <source>
        <dbReference type="EMBL" id="VYS74410.1"/>
    </source>
</evidence>
<comment type="similarity">
    <text evidence="4 10">Belongs to the DHPS family.</text>
</comment>
<comment type="catalytic activity">
    <reaction evidence="1">
        <text>(7,8-dihydropterin-6-yl)methyl diphosphate + 4-aminobenzoate = 7,8-dihydropteroate + diphosphate</text>
        <dbReference type="Rhea" id="RHEA:19949"/>
        <dbReference type="ChEBI" id="CHEBI:17836"/>
        <dbReference type="ChEBI" id="CHEBI:17839"/>
        <dbReference type="ChEBI" id="CHEBI:33019"/>
        <dbReference type="ChEBI" id="CHEBI:72950"/>
        <dbReference type="EC" id="2.5.1.15"/>
    </reaction>
</comment>
<evidence type="ECO:0000256" key="9">
    <source>
        <dbReference type="ARBA" id="ARBA00022909"/>
    </source>
</evidence>
<comment type="cofactor">
    <cofactor evidence="2 10">
        <name>Mg(2+)</name>
        <dbReference type="ChEBI" id="CHEBI:18420"/>
    </cofactor>
</comment>
<dbReference type="InterPro" id="IPR011005">
    <property type="entry name" value="Dihydropteroate_synth-like_sf"/>
</dbReference>
<evidence type="ECO:0000256" key="4">
    <source>
        <dbReference type="ARBA" id="ARBA00009503"/>
    </source>
</evidence>
<dbReference type="InterPro" id="IPR000489">
    <property type="entry name" value="Pterin-binding_dom"/>
</dbReference>
<evidence type="ECO:0000256" key="8">
    <source>
        <dbReference type="ARBA" id="ARBA00022842"/>
    </source>
</evidence>
<dbReference type="PANTHER" id="PTHR20941">
    <property type="entry name" value="FOLATE SYNTHESIS PROTEINS"/>
    <property type="match status" value="1"/>
</dbReference>
<dbReference type="GO" id="GO:0004156">
    <property type="term" value="F:dihydropteroate synthase activity"/>
    <property type="evidence" value="ECO:0007669"/>
    <property type="project" value="UniProtKB-EC"/>
</dbReference>
<dbReference type="UniPathway" id="UPA00077">
    <property type="reaction ID" value="UER00156"/>
</dbReference>
<dbReference type="PROSITE" id="PS00792">
    <property type="entry name" value="DHPS_1"/>
    <property type="match status" value="1"/>
</dbReference>
<reference evidence="12" key="1">
    <citation type="submission" date="2019-11" db="EMBL/GenBank/DDBJ databases">
        <authorList>
            <person name="Feng L."/>
        </authorList>
    </citation>
    <scope>NUCLEOTIDE SEQUENCE</scope>
    <source>
        <strain evidence="12">BbreveLFYP81</strain>
    </source>
</reference>
<dbReference type="PROSITE" id="PS50972">
    <property type="entry name" value="PTERIN_BINDING"/>
    <property type="match status" value="1"/>
</dbReference>
<evidence type="ECO:0000256" key="1">
    <source>
        <dbReference type="ARBA" id="ARBA00000012"/>
    </source>
</evidence>
<comment type="pathway">
    <text evidence="3 10">Cofactor biosynthesis; tetrahydrofolate biosynthesis; 7,8-dihydrofolate from 2-amino-4-hydroxy-6-hydroxymethyl-7,8-dihydropteridine diphosphate and 4-aminobenzoate: step 1/2.</text>
</comment>
<comment type="function">
    <text evidence="10">Catalyzes the condensation of para-aminobenzoate (pABA) with 6-hydroxymethyl-7,8-dihydropterin diphosphate (DHPt-PP) to form 7,8-dihydropteroate (H2Pte), the immediate precursor of folate derivatives.</text>
</comment>
<keyword evidence="7 10" id="KW-0479">Metal-binding</keyword>